<protein>
    <recommendedName>
        <fullName evidence="4">WSC domain-containing protein</fullName>
    </recommendedName>
</protein>
<keyword evidence="1" id="KW-0732">Signal</keyword>
<evidence type="ECO:0000313" key="3">
    <source>
        <dbReference type="Proteomes" id="UP000248817"/>
    </source>
</evidence>
<feature type="chain" id="PRO_5015998461" description="WSC domain-containing protein" evidence="1">
    <location>
        <begin position="20"/>
        <end position="189"/>
    </location>
</feature>
<organism evidence="2 3">
    <name type="scientific">Aspergillus indologenus CBS 114.80</name>
    <dbReference type="NCBI Taxonomy" id="1450541"/>
    <lineage>
        <taxon>Eukaryota</taxon>
        <taxon>Fungi</taxon>
        <taxon>Dikarya</taxon>
        <taxon>Ascomycota</taxon>
        <taxon>Pezizomycotina</taxon>
        <taxon>Eurotiomycetes</taxon>
        <taxon>Eurotiomycetidae</taxon>
        <taxon>Eurotiales</taxon>
        <taxon>Aspergillaceae</taxon>
        <taxon>Aspergillus</taxon>
        <taxon>Aspergillus subgen. Circumdati</taxon>
    </lineage>
</organism>
<name>A0A2V5JCW8_9EURO</name>
<evidence type="ECO:0000256" key="1">
    <source>
        <dbReference type="SAM" id="SignalP"/>
    </source>
</evidence>
<proteinExistence type="predicted"/>
<dbReference type="EMBL" id="KZ825484">
    <property type="protein sequence ID" value="PYI33366.1"/>
    <property type="molecule type" value="Genomic_DNA"/>
</dbReference>
<keyword evidence="3" id="KW-1185">Reference proteome</keyword>
<accession>A0A2V5JCW8</accession>
<gene>
    <name evidence="2" type="ORF">BP00DRAFT_121784</name>
</gene>
<sequence>MMSPKLFMLSLALCHLVSAQSVCLSPITTDPAANKATCCPSSSSLGEEPVDDTIYEYKCGYYAKGSYLSGPHSSASALDCARKCAVAATAETPSHQPILSFLICAVIKLDGGDQLARHLTKRGVQTHSPSTYLVPSSFLPLYCYFDSDRRTAVGYAIRNTRFGSLRTLFFATVTDLTALISPLPLPLKE</sequence>
<dbReference type="AlphaFoldDB" id="A0A2V5JCW8"/>
<reference evidence="2 3" key="1">
    <citation type="submission" date="2018-02" db="EMBL/GenBank/DDBJ databases">
        <title>The genomes of Aspergillus section Nigri reveals drivers in fungal speciation.</title>
        <authorList>
            <consortium name="DOE Joint Genome Institute"/>
            <person name="Vesth T.C."/>
            <person name="Nybo J."/>
            <person name="Theobald S."/>
            <person name="Brandl J."/>
            <person name="Frisvad J.C."/>
            <person name="Nielsen K.F."/>
            <person name="Lyhne E.K."/>
            <person name="Kogle M.E."/>
            <person name="Kuo A."/>
            <person name="Riley R."/>
            <person name="Clum A."/>
            <person name="Nolan M."/>
            <person name="Lipzen A."/>
            <person name="Salamov A."/>
            <person name="Henrissat B."/>
            <person name="Wiebenga A."/>
            <person name="De vries R.P."/>
            <person name="Grigoriev I.V."/>
            <person name="Mortensen U.H."/>
            <person name="Andersen M.R."/>
            <person name="Baker S.E."/>
        </authorList>
    </citation>
    <scope>NUCLEOTIDE SEQUENCE [LARGE SCALE GENOMIC DNA]</scope>
    <source>
        <strain evidence="2 3">CBS 114.80</strain>
    </source>
</reference>
<evidence type="ECO:0008006" key="4">
    <source>
        <dbReference type="Google" id="ProtNLM"/>
    </source>
</evidence>
<dbReference type="Proteomes" id="UP000248817">
    <property type="component" value="Unassembled WGS sequence"/>
</dbReference>
<feature type="signal peptide" evidence="1">
    <location>
        <begin position="1"/>
        <end position="19"/>
    </location>
</feature>
<evidence type="ECO:0000313" key="2">
    <source>
        <dbReference type="EMBL" id="PYI33366.1"/>
    </source>
</evidence>